<feature type="chain" id="PRO_5040973513" evidence="2">
    <location>
        <begin position="18"/>
        <end position="320"/>
    </location>
</feature>
<gene>
    <name evidence="3" type="ORF">N0V93_010043</name>
</gene>
<proteinExistence type="predicted"/>
<dbReference type="AlphaFoldDB" id="A0A9W9CS22"/>
<protein>
    <submittedName>
        <fullName evidence="3">Uncharacterized protein</fullName>
    </submittedName>
</protein>
<name>A0A9W9CS22_9PEZI</name>
<keyword evidence="1" id="KW-0472">Membrane</keyword>
<evidence type="ECO:0000256" key="1">
    <source>
        <dbReference type="SAM" id="Phobius"/>
    </source>
</evidence>
<keyword evidence="1" id="KW-1133">Transmembrane helix</keyword>
<dbReference type="OrthoDB" id="2596908at2759"/>
<accession>A0A9W9CS22</accession>
<dbReference type="EMBL" id="JAPEVB010000007">
    <property type="protein sequence ID" value="KAJ4385614.1"/>
    <property type="molecule type" value="Genomic_DNA"/>
</dbReference>
<organism evidence="3 4">
    <name type="scientific">Gnomoniopsis smithogilvyi</name>
    <dbReference type="NCBI Taxonomy" id="1191159"/>
    <lineage>
        <taxon>Eukaryota</taxon>
        <taxon>Fungi</taxon>
        <taxon>Dikarya</taxon>
        <taxon>Ascomycota</taxon>
        <taxon>Pezizomycotina</taxon>
        <taxon>Sordariomycetes</taxon>
        <taxon>Sordariomycetidae</taxon>
        <taxon>Diaporthales</taxon>
        <taxon>Gnomoniaceae</taxon>
        <taxon>Gnomoniopsis</taxon>
    </lineage>
</organism>
<sequence>MFWKVGLSALLAVGAQAGGIGGLVAEGYLSGRSPKSLESRMAEDALNHVVVTRQLAGAVQFNTNGTVNMTAWDSQVTAACEAALSKLAEASNPSGTCTCYNLPALNNATGAFEADLRLYQISAPRAEFAGIPADQVQVALSYNGASVSPVSAATAGAKVVGRQTASGTNLKLLQTYLFIGQVDANKMSLSTNMADLEAFVMPTVTLSAANAAGQTVSTNVSSNEAAFVAGVFSNQVVLSTTAQAQIAVDQVVAGLANGTVAFVLPGVNLLIFPTGLIIAGGWFLIGISVIGFGFFERVQYRESYRRRAAIAAKGTTTKRI</sequence>
<evidence type="ECO:0000256" key="2">
    <source>
        <dbReference type="SAM" id="SignalP"/>
    </source>
</evidence>
<evidence type="ECO:0000313" key="3">
    <source>
        <dbReference type="EMBL" id="KAJ4385614.1"/>
    </source>
</evidence>
<keyword evidence="4" id="KW-1185">Reference proteome</keyword>
<keyword evidence="2" id="KW-0732">Signal</keyword>
<keyword evidence="1" id="KW-0812">Transmembrane</keyword>
<feature type="signal peptide" evidence="2">
    <location>
        <begin position="1"/>
        <end position="17"/>
    </location>
</feature>
<comment type="caution">
    <text evidence="3">The sequence shown here is derived from an EMBL/GenBank/DDBJ whole genome shotgun (WGS) entry which is preliminary data.</text>
</comment>
<evidence type="ECO:0000313" key="4">
    <source>
        <dbReference type="Proteomes" id="UP001140453"/>
    </source>
</evidence>
<dbReference type="Proteomes" id="UP001140453">
    <property type="component" value="Unassembled WGS sequence"/>
</dbReference>
<feature type="transmembrane region" description="Helical" evidence="1">
    <location>
        <begin position="270"/>
        <end position="295"/>
    </location>
</feature>
<reference evidence="3" key="1">
    <citation type="submission" date="2022-10" db="EMBL/GenBank/DDBJ databases">
        <title>Tapping the CABI collections for fungal endophytes: first genome assemblies for Collariella, Neodidymelliopsis, Ascochyta clinopodiicola, Didymella pomorum, Didymosphaeria variabile, Neocosmospora piperis and Neocucurbitaria cava.</title>
        <authorList>
            <person name="Hill R."/>
        </authorList>
    </citation>
    <scope>NUCLEOTIDE SEQUENCE</scope>
    <source>
        <strain evidence="3">IMI 355082</strain>
    </source>
</reference>